<dbReference type="InterPro" id="IPR052073">
    <property type="entry name" value="Amide_Lactam_Regulators"/>
</dbReference>
<dbReference type="SMART" id="SM00906">
    <property type="entry name" value="Fungal_trans"/>
    <property type="match status" value="1"/>
</dbReference>
<feature type="region of interest" description="Disordered" evidence="7">
    <location>
        <begin position="49"/>
        <end position="94"/>
    </location>
</feature>
<protein>
    <recommendedName>
        <fullName evidence="8">Zn(2)-C6 fungal-type domain-containing protein</fullName>
    </recommendedName>
</protein>
<dbReference type="SMART" id="SM00066">
    <property type="entry name" value="GAL4"/>
    <property type="match status" value="1"/>
</dbReference>
<evidence type="ECO:0000256" key="5">
    <source>
        <dbReference type="ARBA" id="ARBA00023163"/>
    </source>
</evidence>
<evidence type="ECO:0000256" key="7">
    <source>
        <dbReference type="SAM" id="MobiDB-lite"/>
    </source>
</evidence>
<gene>
    <name evidence="9" type="ORF">FJTKL_10322</name>
</gene>
<keyword evidence="5" id="KW-0804">Transcription</keyword>
<feature type="compositionally biased region" description="Basic and acidic residues" evidence="7">
    <location>
        <begin position="583"/>
        <end position="593"/>
    </location>
</feature>
<dbReference type="InterPro" id="IPR007219">
    <property type="entry name" value="XnlR_reg_dom"/>
</dbReference>
<dbReference type="Proteomes" id="UP001600888">
    <property type="component" value="Unassembled WGS sequence"/>
</dbReference>
<dbReference type="EMBL" id="JBAWTH010000046">
    <property type="protein sequence ID" value="KAL2282999.1"/>
    <property type="molecule type" value="Genomic_DNA"/>
</dbReference>
<feature type="domain" description="Zn(2)-C6 fungal-type" evidence="8">
    <location>
        <begin position="13"/>
        <end position="44"/>
    </location>
</feature>
<feature type="region of interest" description="Disordered" evidence="7">
    <location>
        <begin position="583"/>
        <end position="623"/>
    </location>
</feature>
<evidence type="ECO:0000256" key="3">
    <source>
        <dbReference type="ARBA" id="ARBA00023015"/>
    </source>
</evidence>
<keyword evidence="10" id="KW-1185">Reference proteome</keyword>
<evidence type="ECO:0000259" key="8">
    <source>
        <dbReference type="PROSITE" id="PS50048"/>
    </source>
</evidence>
<dbReference type="PANTHER" id="PTHR47171:SF1">
    <property type="entry name" value="ZN(II)2CYS6 TRANSCRIPTION FACTOR (EUROFUNG)"/>
    <property type="match status" value="1"/>
</dbReference>
<dbReference type="PANTHER" id="PTHR47171">
    <property type="entry name" value="FARA-RELATED"/>
    <property type="match status" value="1"/>
</dbReference>
<proteinExistence type="predicted"/>
<evidence type="ECO:0000256" key="2">
    <source>
        <dbReference type="ARBA" id="ARBA00022833"/>
    </source>
</evidence>
<dbReference type="PROSITE" id="PS50048">
    <property type="entry name" value="ZN2_CY6_FUNGAL_2"/>
    <property type="match status" value="1"/>
</dbReference>
<evidence type="ECO:0000313" key="10">
    <source>
        <dbReference type="Proteomes" id="UP001600888"/>
    </source>
</evidence>
<dbReference type="Pfam" id="PF04082">
    <property type="entry name" value="Fungal_trans"/>
    <property type="match status" value="1"/>
</dbReference>
<organism evidence="9 10">
    <name type="scientific">Diaporthe vaccinii</name>
    <dbReference type="NCBI Taxonomy" id="105482"/>
    <lineage>
        <taxon>Eukaryota</taxon>
        <taxon>Fungi</taxon>
        <taxon>Dikarya</taxon>
        <taxon>Ascomycota</taxon>
        <taxon>Pezizomycotina</taxon>
        <taxon>Sordariomycetes</taxon>
        <taxon>Sordariomycetidae</taxon>
        <taxon>Diaporthales</taxon>
        <taxon>Diaporthaceae</taxon>
        <taxon>Diaporthe</taxon>
        <taxon>Diaporthe eres species complex</taxon>
    </lineage>
</organism>
<keyword evidence="4" id="KW-0238">DNA-binding</keyword>
<keyword evidence="2" id="KW-0862">Zinc</keyword>
<evidence type="ECO:0000256" key="4">
    <source>
        <dbReference type="ARBA" id="ARBA00023125"/>
    </source>
</evidence>
<dbReference type="SUPFAM" id="SSF57701">
    <property type="entry name" value="Zn2/Cys6 DNA-binding domain"/>
    <property type="match status" value="1"/>
</dbReference>
<dbReference type="Gene3D" id="4.10.240.10">
    <property type="entry name" value="Zn(2)-C6 fungal-type DNA-binding domain"/>
    <property type="match status" value="1"/>
</dbReference>
<evidence type="ECO:0000313" key="9">
    <source>
        <dbReference type="EMBL" id="KAL2282999.1"/>
    </source>
</evidence>
<dbReference type="InterPro" id="IPR036864">
    <property type="entry name" value="Zn2-C6_fun-type_DNA-bd_sf"/>
</dbReference>
<dbReference type="CDD" id="cd00067">
    <property type="entry name" value="GAL4"/>
    <property type="match status" value="1"/>
</dbReference>
<keyword evidence="3" id="KW-0805">Transcription regulation</keyword>
<dbReference type="Pfam" id="PF00172">
    <property type="entry name" value="Zn_clus"/>
    <property type="match status" value="1"/>
</dbReference>
<feature type="compositionally biased region" description="Polar residues" evidence="7">
    <location>
        <begin position="80"/>
        <end position="90"/>
    </location>
</feature>
<dbReference type="CDD" id="cd12148">
    <property type="entry name" value="fungal_TF_MHR"/>
    <property type="match status" value="1"/>
</dbReference>
<evidence type="ECO:0000256" key="1">
    <source>
        <dbReference type="ARBA" id="ARBA00022723"/>
    </source>
</evidence>
<dbReference type="InterPro" id="IPR001138">
    <property type="entry name" value="Zn2Cys6_DnaBD"/>
</dbReference>
<accession>A0ABR4EKM9</accession>
<reference evidence="9 10" key="1">
    <citation type="submission" date="2024-03" db="EMBL/GenBank/DDBJ databases">
        <title>A high-quality draft genome sequence of Diaporthe vaccinii, a causative agent of upright dieback and viscid rot disease in cranberry plants.</title>
        <authorList>
            <person name="Sarrasin M."/>
            <person name="Lang B.F."/>
            <person name="Burger G."/>
        </authorList>
    </citation>
    <scope>NUCLEOTIDE SEQUENCE [LARGE SCALE GENOMIC DNA]</scope>
    <source>
        <strain evidence="9 10">IS7</strain>
    </source>
</reference>
<name>A0ABR4EKM9_9PEZI</name>
<sequence>MSGVNKKARAKHACKECNLRRVRCDVMQKHPCSNCQSAQETCVILPSRRGRYPRKPRQASVKDGSRSSEGVESLGEPSGSPASSRKQASTPGDYAAVAMPTGPSVMAGKSVAAASAGSNLFFGESNFLTLVPSKRPGVPNNEEPHNGRMSFSIKAPSTPQSHSDASPSTNVIHLSQGTERYLREEGALTFPSLQTCLPVIQAYFKWFHPCFPLLDRPSIARQLVSMDISPLLFQAMLFIGATYCDEGAIVSMGFRDRSEAKSLLYTRARLLFHADWEKDQITLIQSLFLMSFWRGESSDVRDVRYWLGAAITLSETCGLHRSTKLTTRDPQVARIRRRTWWSIYTRERQSAASLGLPMRIRDQDCDIELLTTEDLGNDVDDSSLTALGSPTPEHLVYPIKMVDLARLLGDIIDIHFIPGKTPTAQEEIMNLQSSLEGWRDSLPISLQRISDEDSPSVWMCLLHLAYNHLRILIYRSGFLRKHENDTKAALGAANQISRIAEDMLERKTLQYGQMHLITSLFAALCIHAINLKTADGIGRRLAENRAQICLLGLKEVQKFWRINNTVLDLFLQYLDESIAKRLRGDGDTSRDEGASAVVSREGSSAGLVNSDPPAHEIPPGMPDTNTFEDHYFNLLQTNWEGDNAIDDLGYILGTSIQTQSPRGPMQVNGLNFLERWL</sequence>
<comment type="caution">
    <text evidence="9">The sequence shown here is derived from an EMBL/GenBank/DDBJ whole genome shotgun (WGS) entry which is preliminary data.</text>
</comment>
<keyword evidence="6" id="KW-0539">Nucleus</keyword>
<keyword evidence="1" id="KW-0479">Metal-binding</keyword>
<evidence type="ECO:0000256" key="6">
    <source>
        <dbReference type="ARBA" id="ARBA00023242"/>
    </source>
</evidence>